<reference evidence="1" key="2">
    <citation type="submission" date="2025-08" db="UniProtKB">
        <authorList>
            <consortium name="Ensembl"/>
        </authorList>
    </citation>
    <scope>IDENTIFICATION</scope>
    <source>
        <strain evidence="1">Thoroughbred</strain>
    </source>
</reference>
<sequence>MATTISVFSNRHHDNSASINIEQAFPSARRLGPTEGSNTWHSSAIKYFLIKIDAFLQTLLPSPPFFFLQLLKSTSTRLEHIFVFLRIFSQMLSRYIGKKRMAIQFWSPRREKP</sequence>
<dbReference type="GeneTree" id="ENSGT00940000153143"/>
<dbReference type="Pfam" id="PF21951">
    <property type="entry name" value="TARP"/>
    <property type="match status" value="1"/>
</dbReference>
<keyword evidence="2" id="KW-1185">Reference proteome</keyword>
<evidence type="ECO:0000313" key="2">
    <source>
        <dbReference type="Proteomes" id="UP000002281"/>
    </source>
</evidence>
<reference evidence="1 2" key="1">
    <citation type="journal article" date="2009" name="Science">
        <title>Genome sequence, comparative analysis, and population genetics of the domestic horse.</title>
        <authorList>
            <consortium name="Broad Institute Genome Sequencing Platform"/>
            <consortium name="Broad Institute Whole Genome Assembly Team"/>
            <person name="Wade C.M."/>
            <person name="Giulotto E."/>
            <person name="Sigurdsson S."/>
            <person name="Zoli M."/>
            <person name="Gnerre S."/>
            <person name="Imsland F."/>
            <person name="Lear T.L."/>
            <person name="Adelson D.L."/>
            <person name="Bailey E."/>
            <person name="Bellone R.R."/>
            <person name="Bloecker H."/>
            <person name="Distl O."/>
            <person name="Edgar R.C."/>
            <person name="Garber M."/>
            <person name="Leeb T."/>
            <person name="Mauceli E."/>
            <person name="MacLeod J.N."/>
            <person name="Penedo M.C.T."/>
            <person name="Raison J.M."/>
            <person name="Sharpe T."/>
            <person name="Vogel J."/>
            <person name="Andersson L."/>
            <person name="Antczak D.F."/>
            <person name="Biagi T."/>
            <person name="Binns M.M."/>
            <person name="Chowdhary B.P."/>
            <person name="Coleman S.J."/>
            <person name="Della Valle G."/>
            <person name="Fryc S."/>
            <person name="Guerin G."/>
            <person name="Hasegawa T."/>
            <person name="Hill E.W."/>
            <person name="Jurka J."/>
            <person name="Kiialainen A."/>
            <person name="Lindgren G."/>
            <person name="Liu J."/>
            <person name="Magnani E."/>
            <person name="Mickelson J.R."/>
            <person name="Murray J."/>
            <person name="Nergadze S.G."/>
            <person name="Onofrio R."/>
            <person name="Pedroni S."/>
            <person name="Piras M.F."/>
            <person name="Raudsepp T."/>
            <person name="Rocchi M."/>
            <person name="Roeed K.H."/>
            <person name="Ryder O.A."/>
            <person name="Searle S."/>
            <person name="Skow L."/>
            <person name="Swinburne J.E."/>
            <person name="Syvaenen A.C."/>
            <person name="Tozaki T."/>
            <person name="Valberg S.J."/>
            <person name="Vaudin M."/>
            <person name="White J.R."/>
            <person name="Zody M.C."/>
            <person name="Lander E.S."/>
            <person name="Lindblad-Toh K."/>
        </authorList>
    </citation>
    <scope>NUCLEOTIDE SEQUENCE [LARGE SCALE GENOMIC DNA]</scope>
    <source>
        <strain evidence="1 2">Thoroughbred</strain>
    </source>
</reference>
<dbReference type="Bgee" id="ENSECAG00000038063">
    <property type="expression patterns" value="Expressed in leukocyte and 5 other cell types or tissues"/>
</dbReference>
<dbReference type="Proteomes" id="UP000002281">
    <property type="component" value="Chromosome 4"/>
</dbReference>
<evidence type="ECO:0000313" key="1">
    <source>
        <dbReference type="Ensembl" id="ENSECAP00000036086.2"/>
    </source>
</evidence>
<dbReference type="InterPro" id="IPR054133">
    <property type="entry name" value="TARP"/>
</dbReference>
<protein>
    <submittedName>
        <fullName evidence="1">Uncharacterized protein</fullName>
    </submittedName>
</protein>
<name>A0A3Q2L9J9_HORSE</name>
<proteinExistence type="predicted"/>
<dbReference type="AlphaFoldDB" id="A0A3Q2L9J9"/>
<dbReference type="Ensembl" id="ENSECAT00000032600.2">
    <property type="protein sequence ID" value="ENSECAP00000036086.2"/>
    <property type="gene ID" value="ENSECAG00000038063.2"/>
</dbReference>
<organism evidence="1 2">
    <name type="scientific">Equus caballus</name>
    <name type="common">Horse</name>
    <dbReference type="NCBI Taxonomy" id="9796"/>
    <lineage>
        <taxon>Eukaryota</taxon>
        <taxon>Metazoa</taxon>
        <taxon>Chordata</taxon>
        <taxon>Craniata</taxon>
        <taxon>Vertebrata</taxon>
        <taxon>Euteleostomi</taxon>
        <taxon>Mammalia</taxon>
        <taxon>Eutheria</taxon>
        <taxon>Laurasiatheria</taxon>
        <taxon>Perissodactyla</taxon>
        <taxon>Equidae</taxon>
        <taxon>Equus</taxon>
    </lineage>
</organism>
<reference evidence="1" key="3">
    <citation type="submission" date="2025-09" db="UniProtKB">
        <authorList>
            <consortium name="Ensembl"/>
        </authorList>
    </citation>
    <scope>IDENTIFICATION</scope>
    <source>
        <strain evidence="1">Thoroughbred</strain>
    </source>
</reference>
<accession>A0A3Q2L9J9</accession>